<reference evidence="8 9" key="1">
    <citation type="submission" date="2019-10" db="EMBL/GenBank/DDBJ databases">
        <title>Genomic analysis of Raineyella sp. CBA3103.</title>
        <authorList>
            <person name="Roh S.W."/>
        </authorList>
    </citation>
    <scope>NUCLEOTIDE SEQUENCE [LARGE SCALE GENOMIC DNA]</scope>
    <source>
        <strain evidence="8 9">CBA3103</strain>
    </source>
</reference>
<evidence type="ECO:0000256" key="4">
    <source>
        <dbReference type="ARBA" id="ARBA00022692"/>
    </source>
</evidence>
<evidence type="ECO:0000256" key="6">
    <source>
        <dbReference type="ARBA" id="ARBA00023136"/>
    </source>
</evidence>
<keyword evidence="4 7" id="KW-0812">Transmembrane</keyword>
<proteinExistence type="inferred from homology"/>
<feature type="transmembrane region" description="Helical" evidence="7">
    <location>
        <begin position="44"/>
        <end position="65"/>
    </location>
</feature>
<accession>A0A5Q2FDY0</accession>
<gene>
    <name evidence="8" type="ORF">Rai3103_16695</name>
</gene>
<evidence type="ECO:0000256" key="7">
    <source>
        <dbReference type="SAM" id="Phobius"/>
    </source>
</evidence>
<dbReference type="PANTHER" id="PTHR34584:SF1">
    <property type="entry name" value="NA(+)_H(+) ANTIPORTER SUBUNIT E1"/>
    <property type="match status" value="1"/>
</dbReference>
<dbReference type="Proteomes" id="UP000386847">
    <property type="component" value="Chromosome"/>
</dbReference>
<dbReference type="NCBIfam" id="NF006521">
    <property type="entry name" value="PRK08965.1-5"/>
    <property type="match status" value="1"/>
</dbReference>
<dbReference type="PANTHER" id="PTHR34584">
    <property type="entry name" value="NA(+)/H(+) ANTIPORTER SUBUNIT E1"/>
    <property type="match status" value="1"/>
</dbReference>
<evidence type="ECO:0000256" key="3">
    <source>
        <dbReference type="ARBA" id="ARBA00022475"/>
    </source>
</evidence>
<dbReference type="GO" id="GO:0008324">
    <property type="term" value="F:monoatomic cation transmembrane transporter activity"/>
    <property type="evidence" value="ECO:0007669"/>
    <property type="project" value="InterPro"/>
</dbReference>
<keyword evidence="9" id="KW-1185">Reference proteome</keyword>
<evidence type="ECO:0000256" key="5">
    <source>
        <dbReference type="ARBA" id="ARBA00022989"/>
    </source>
</evidence>
<keyword evidence="5 7" id="KW-1133">Transmembrane helix</keyword>
<dbReference type="RefSeq" id="WP_153573507.1">
    <property type="nucleotide sequence ID" value="NZ_CP045725.1"/>
</dbReference>
<dbReference type="InterPro" id="IPR002758">
    <property type="entry name" value="Cation_antiport_E"/>
</dbReference>
<dbReference type="GO" id="GO:0005886">
    <property type="term" value="C:plasma membrane"/>
    <property type="evidence" value="ECO:0007669"/>
    <property type="project" value="UniProtKB-SubCell"/>
</dbReference>
<evidence type="ECO:0000256" key="1">
    <source>
        <dbReference type="ARBA" id="ARBA00004651"/>
    </source>
</evidence>
<dbReference type="KEGG" id="rain:Rai3103_16695"/>
<keyword evidence="3" id="KW-1003">Cell membrane</keyword>
<dbReference type="Pfam" id="PF01899">
    <property type="entry name" value="MNHE"/>
    <property type="match status" value="1"/>
</dbReference>
<dbReference type="EMBL" id="CP045725">
    <property type="protein sequence ID" value="QGF24978.1"/>
    <property type="molecule type" value="Genomic_DNA"/>
</dbReference>
<evidence type="ECO:0000313" key="8">
    <source>
        <dbReference type="EMBL" id="QGF24978.1"/>
    </source>
</evidence>
<keyword evidence="6 7" id="KW-0472">Membrane</keyword>
<evidence type="ECO:0000313" key="9">
    <source>
        <dbReference type="Proteomes" id="UP000386847"/>
    </source>
</evidence>
<comment type="similarity">
    <text evidence="2">Belongs to the CPA3 antiporters (TC 2.A.63) subunit E family.</text>
</comment>
<dbReference type="AlphaFoldDB" id="A0A5Q2FDY0"/>
<comment type="subcellular location">
    <subcellularLocation>
        <location evidence="1">Cell membrane</location>
        <topology evidence="1">Multi-pass membrane protein</topology>
    </subcellularLocation>
</comment>
<sequence>MTQERRGAAAERTPTRRARPGGRSILIGVIVWCILWGQADLKTILGGLVVTGAVAWLFPLPVIRFRGRIRVLALVRLVLLTLVDLTVSSWRVAVLALAWRRPVRSAIVGVRLRTNSDLLIAMIVELIGLVPGSVVVEQMRVPAEVFVHVLDVRDGAHLEEAYASVRTVEERVIRAFGTDEEVAALAGPLSGQELG</sequence>
<evidence type="ECO:0000256" key="2">
    <source>
        <dbReference type="ARBA" id="ARBA00006228"/>
    </source>
</evidence>
<name>A0A5Q2FDY0_9ACTN</name>
<feature type="transmembrane region" description="Helical" evidence="7">
    <location>
        <begin position="77"/>
        <end position="98"/>
    </location>
</feature>
<organism evidence="8 9">
    <name type="scientific">Raineyella fluvialis</name>
    <dbReference type="NCBI Taxonomy" id="2662261"/>
    <lineage>
        <taxon>Bacteria</taxon>
        <taxon>Bacillati</taxon>
        <taxon>Actinomycetota</taxon>
        <taxon>Actinomycetes</taxon>
        <taxon>Propionibacteriales</taxon>
        <taxon>Propionibacteriaceae</taxon>
        <taxon>Raineyella</taxon>
    </lineage>
</organism>
<protein>
    <submittedName>
        <fullName evidence="8">Na+/H+ antiporter subunit E</fullName>
    </submittedName>
</protein>
<feature type="transmembrane region" description="Helical" evidence="7">
    <location>
        <begin position="21"/>
        <end position="38"/>
    </location>
</feature>